<dbReference type="AlphaFoldDB" id="A0A9P6KBE3"/>
<feature type="compositionally biased region" description="Low complexity" evidence="6">
    <location>
        <begin position="11"/>
        <end position="30"/>
    </location>
</feature>
<keyword evidence="5" id="KW-0539">Nucleus</keyword>
<feature type="compositionally biased region" description="Low complexity" evidence="6">
    <location>
        <begin position="282"/>
        <end position="318"/>
    </location>
</feature>
<evidence type="ECO:0000313" key="8">
    <source>
        <dbReference type="EMBL" id="KAF9578708.1"/>
    </source>
</evidence>
<evidence type="ECO:0000256" key="2">
    <source>
        <dbReference type="ARBA" id="ARBA00023015"/>
    </source>
</evidence>
<keyword evidence="2" id="KW-0805">Transcription regulation</keyword>
<dbReference type="SMART" id="SM00353">
    <property type="entry name" value="HLH"/>
    <property type="match status" value="1"/>
</dbReference>
<evidence type="ECO:0000256" key="1">
    <source>
        <dbReference type="ARBA" id="ARBA00004123"/>
    </source>
</evidence>
<evidence type="ECO:0000256" key="5">
    <source>
        <dbReference type="ARBA" id="ARBA00023242"/>
    </source>
</evidence>
<feature type="compositionally biased region" description="Low complexity" evidence="6">
    <location>
        <begin position="325"/>
        <end position="341"/>
    </location>
</feature>
<dbReference type="PROSITE" id="PS50888">
    <property type="entry name" value="BHLH"/>
    <property type="match status" value="1"/>
</dbReference>
<accession>A0A9P6KBE3</accession>
<evidence type="ECO:0000313" key="9">
    <source>
        <dbReference type="Proteomes" id="UP000780801"/>
    </source>
</evidence>
<dbReference type="EMBL" id="JAABOA010003406">
    <property type="protein sequence ID" value="KAF9578708.1"/>
    <property type="molecule type" value="Genomic_DNA"/>
</dbReference>
<feature type="compositionally biased region" description="Low complexity" evidence="6">
    <location>
        <begin position="615"/>
        <end position="625"/>
    </location>
</feature>
<organism evidence="8 9">
    <name type="scientific">Lunasporangiospora selenospora</name>
    <dbReference type="NCBI Taxonomy" id="979761"/>
    <lineage>
        <taxon>Eukaryota</taxon>
        <taxon>Fungi</taxon>
        <taxon>Fungi incertae sedis</taxon>
        <taxon>Mucoromycota</taxon>
        <taxon>Mortierellomycotina</taxon>
        <taxon>Mortierellomycetes</taxon>
        <taxon>Mortierellales</taxon>
        <taxon>Mortierellaceae</taxon>
        <taxon>Lunasporangiospora</taxon>
    </lineage>
</organism>
<dbReference type="GO" id="GO:0000981">
    <property type="term" value="F:DNA-binding transcription factor activity, RNA polymerase II-specific"/>
    <property type="evidence" value="ECO:0007669"/>
    <property type="project" value="TreeGrafter"/>
</dbReference>
<feature type="compositionally biased region" description="Polar residues" evidence="6">
    <location>
        <begin position="692"/>
        <end position="715"/>
    </location>
</feature>
<feature type="compositionally biased region" description="Pro residues" evidence="6">
    <location>
        <begin position="577"/>
        <end position="589"/>
    </location>
</feature>
<sequence>HSHPAYPPHDPAAAAASAASSAPAATSTTTVVGTVQAEQSPAAASSGSSTTKPKKTTTTSKAKKSTQGSTTDAKSASTPKAASTARTAPKTFRFEGSISSESFRTTKSFDLAGVNILNRKPLDTKTALDKLQRRRETHNRVERKRRDCINQLIDDLTQLLPTKHLEEVTSKCHRVNVLRGAVSHIKYLHESNEALQQSLRESQGEDTVAAVLASATSAANAAAAADFALVTSITNRGTVPKAKKASGKALAEQDMTMDVDDASVKDEEDDDDDDDDDDMTSDLDPTRSATSTSSPALSSKTSPTSTPRMSATPTRTRPMIPPPVIITDAPSPAPDASNPASGRTDPFSLDSHRRRSNSFASSISDMPSPRSSYPNSPLFPSSPISPISPLPHGEGLSPSLYRDSSNAQLSPFLGSSPSLSPSLPPISSLANLHLQSPSGHLAEPGHDKGHLGTAHASTTTAGAGTVTGSGTSRDPLPSPAGSFSGRHHRGGATLPPLMIPEPHNLHPSYHQSANSAASNTSGGNGRSGTNSNRNSLTLSPHSADHAQLSPHMLSPLQSRSPSMGPMSTTSPMGSPHPFWPPASLPPQAPGQPSQEGVFLESAAQFRPTSPQPGRSVSPSLSVQSSGTTTSQHTRHKSLQPEPIFIQEEPWNVQRKRSTSSNSGKASTAKERKKASTRAKEAAARNANKESNGASMTSVFSTSPNPKKRSPTISFQGGSGGGGGGDDTWKRPKSISMGEDRFEEESVSRRQQESGVTMVVNEAAKTTRAEARDIKSADEDAAQALTSLANISSS</sequence>
<feature type="compositionally biased region" description="Low complexity" evidence="6">
    <location>
        <begin position="512"/>
        <end position="539"/>
    </location>
</feature>
<feature type="compositionally biased region" description="Low complexity" evidence="6">
    <location>
        <begin position="39"/>
        <end position="88"/>
    </location>
</feature>
<feature type="compositionally biased region" description="Acidic residues" evidence="6">
    <location>
        <begin position="255"/>
        <end position="281"/>
    </location>
</feature>
<evidence type="ECO:0000256" key="3">
    <source>
        <dbReference type="ARBA" id="ARBA00023125"/>
    </source>
</evidence>
<reference evidence="8" key="1">
    <citation type="journal article" date="2020" name="Fungal Divers.">
        <title>Resolving the Mortierellaceae phylogeny through synthesis of multi-gene phylogenetics and phylogenomics.</title>
        <authorList>
            <person name="Vandepol N."/>
            <person name="Liber J."/>
            <person name="Desiro A."/>
            <person name="Na H."/>
            <person name="Kennedy M."/>
            <person name="Barry K."/>
            <person name="Grigoriev I.V."/>
            <person name="Miller A.N."/>
            <person name="O'Donnell K."/>
            <person name="Stajich J.E."/>
            <person name="Bonito G."/>
        </authorList>
    </citation>
    <scope>NUCLEOTIDE SEQUENCE</scope>
    <source>
        <strain evidence="8">KOD1015</strain>
    </source>
</reference>
<name>A0A9P6KBE3_9FUNG</name>
<dbReference type="OrthoDB" id="690068at2759"/>
<dbReference type="PANTHER" id="PTHR15741:SF27">
    <property type="entry name" value="TRANSCRIPTION FACTOR AP-4"/>
    <property type="match status" value="1"/>
</dbReference>
<evidence type="ECO:0000256" key="6">
    <source>
        <dbReference type="SAM" id="MobiDB-lite"/>
    </source>
</evidence>
<proteinExistence type="predicted"/>
<dbReference type="Pfam" id="PF00010">
    <property type="entry name" value="HLH"/>
    <property type="match status" value="1"/>
</dbReference>
<feature type="compositionally biased region" description="Gly residues" evidence="6">
    <location>
        <begin position="716"/>
        <end position="725"/>
    </location>
</feature>
<dbReference type="GO" id="GO:0000978">
    <property type="term" value="F:RNA polymerase II cis-regulatory region sequence-specific DNA binding"/>
    <property type="evidence" value="ECO:0007669"/>
    <property type="project" value="TreeGrafter"/>
</dbReference>
<feature type="region of interest" description="Disordered" evidence="6">
    <location>
        <begin position="1"/>
        <end position="88"/>
    </location>
</feature>
<dbReference type="GO" id="GO:0046983">
    <property type="term" value="F:protein dimerization activity"/>
    <property type="evidence" value="ECO:0007669"/>
    <property type="project" value="InterPro"/>
</dbReference>
<dbReference type="Proteomes" id="UP000780801">
    <property type="component" value="Unassembled WGS sequence"/>
</dbReference>
<feature type="compositionally biased region" description="Pro residues" evidence="6">
    <location>
        <begin position="1"/>
        <end position="10"/>
    </location>
</feature>
<comment type="caution">
    <text evidence="8">The sequence shown here is derived from an EMBL/GenBank/DDBJ whole genome shotgun (WGS) entry which is preliminary data.</text>
</comment>
<feature type="non-terminal residue" evidence="8">
    <location>
        <position position="793"/>
    </location>
</feature>
<feature type="region of interest" description="Disordered" evidence="6">
    <location>
        <begin position="237"/>
        <end position="758"/>
    </location>
</feature>
<feature type="compositionally biased region" description="Low complexity" evidence="6">
    <location>
        <begin position="361"/>
        <end position="391"/>
    </location>
</feature>
<keyword evidence="3" id="KW-0238">DNA-binding</keyword>
<dbReference type="SUPFAM" id="SSF47459">
    <property type="entry name" value="HLH, helix-loop-helix DNA-binding domain"/>
    <property type="match status" value="1"/>
</dbReference>
<comment type="subcellular location">
    <subcellularLocation>
        <location evidence="1">Nucleus</location>
    </subcellularLocation>
</comment>
<feature type="compositionally biased region" description="Low complexity" evidence="6">
    <location>
        <begin position="409"/>
        <end position="429"/>
    </location>
</feature>
<keyword evidence="9" id="KW-1185">Reference proteome</keyword>
<dbReference type="InterPro" id="IPR036638">
    <property type="entry name" value="HLH_DNA-bd_sf"/>
</dbReference>
<feature type="compositionally biased region" description="Low complexity" evidence="6">
    <location>
        <begin position="560"/>
        <end position="575"/>
    </location>
</feature>
<dbReference type="InterPro" id="IPR011598">
    <property type="entry name" value="bHLH_dom"/>
</dbReference>
<evidence type="ECO:0000256" key="4">
    <source>
        <dbReference type="ARBA" id="ARBA00023163"/>
    </source>
</evidence>
<evidence type="ECO:0000259" key="7">
    <source>
        <dbReference type="PROSITE" id="PS50888"/>
    </source>
</evidence>
<feature type="domain" description="BHLH" evidence="7">
    <location>
        <begin position="133"/>
        <end position="188"/>
    </location>
</feature>
<keyword evidence="4" id="KW-0804">Transcription</keyword>
<gene>
    <name evidence="8" type="ORF">BGW38_005373</name>
</gene>
<dbReference type="PANTHER" id="PTHR15741">
    <property type="entry name" value="BASIC HELIX-LOOP-HELIX ZIP TRANSCRIPTION FACTOR"/>
    <property type="match status" value="1"/>
</dbReference>
<feature type="compositionally biased region" description="Low complexity" evidence="6">
    <location>
        <begin position="452"/>
        <end position="472"/>
    </location>
</feature>
<feature type="compositionally biased region" description="Basic and acidic residues" evidence="6">
    <location>
        <begin position="737"/>
        <end position="751"/>
    </location>
</feature>
<dbReference type="GO" id="GO:0005634">
    <property type="term" value="C:nucleus"/>
    <property type="evidence" value="ECO:0007669"/>
    <property type="project" value="UniProtKB-SubCell"/>
</dbReference>
<protein>
    <recommendedName>
        <fullName evidence="7">BHLH domain-containing protein</fullName>
    </recommendedName>
</protein>
<dbReference type="InterPro" id="IPR052207">
    <property type="entry name" value="Max-like/E-box_TFs"/>
</dbReference>
<dbReference type="Gene3D" id="4.10.280.10">
    <property type="entry name" value="Helix-loop-helix DNA-binding domain"/>
    <property type="match status" value="1"/>
</dbReference>